<sequence>MDTKSSIKQRREERIRDLLLSEDPVVKPMPQPISDTPKLWNKGRLPESLMPEPDPEKMWKKENSKGHGPFRHKTRFVSGFMWRLFFSAIIFAFIWGLFKFPQPWSIKAQDYVMQSLNREMDFQAAEAWYESHFGKAPAFIPIFRQNQISPLKVNASKSLYPPIEGEIVQAFAVDLKGVEIAPSKVSNVPLEVKSVETGRVIDVSGNAETGITVTIQHTGKLVASYGHLADTRLQKNDWVEGGDAVGQLQAASEGETPTLFFSLKDDGDYVDPAGVIPID</sequence>
<evidence type="ECO:0000259" key="3">
    <source>
        <dbReference type="Pfam" id="PF01551"/>
    </source>
</evidence>
<dbReference type="EMBL" id="JARLKZ010000014">
    <property type="protein sequence ID" value="MEC0241575.1"/>
    <property type="molecule type" value="Genomic_DNA"/>
</dbReference>
<organism evidence="4 5">
    <name type="scientific">Paenibacillus dokdonensis</name>
    <dbReference type="NCBI Taxonomy" id="2567944"/>
    <lineage>
        <taxon>Bacteria</taxon>
        <taxon>Bacillati</taxon>
        <taxon>Bacillota</taxon>
        <taxon>Bacilli</taxon>
        <taxon>Bacillales</taxon>
        <taxon>Paenibacillaceae</taxon>
        <taxon>Paenibacillus</taxon>
    </lineage>
</organism>
<dbReference type="InterPro" id="IPR011055">
    <property type="entry name" value="Dup_hybrid_motif"/>
</dbReference>
<comment type="caution">
    <text evidence="4">The sequence shown here is derived from an EMBL/GenBank/DDBJ whole genome shotgun (WGS) entry which is preliminary data.</text>
</comment>
<dbReference type="InterPro" id="IPR016047">
    <property type="entry name" value="M23ase_b-sheet_dom"/>
</dbReference>
<dbReference type="Pfam" id="PF01551">
    <property type="entry name" value="Peptidase_M23"/>
    <property type="match status" value="1"/>
</dbReference>
<keyword evidence="5" id="KW-1185">Reference proteome</keyword>
<dbReference type="Proteomes" id="UP001344632">
    <property type="component" value="Unassembled WGS sequence"/>
</dbReference>
<dbReference type="RefSeq" id="WP_326089261.1">
    <property type="nucleotide sequence ID" value="NZ_JARLKZ010000014.1"/>
</dbReference>
<keyword evidence="2" id="KW-1133">Transmembrane helix</keyword>
<proteinExistence type="predicted"/>
<evidence type="ECO:0000256" key="1">
    <source>
        <dbReference type="SAM" id="MobiDB-lite"/>
    </source>
</evidence>
<evidence type="ECO:0000313" key="4">
    <source>
        <dbReference type="EMBL" id="MEC0241575.1"/>
    </source>
</evidence>
<feature type="domain" description="M23ase beta-sheet core" evidence="3">
    <location>
        <begin position="176"/>
        <end position="272"/>
    </location>
</feature>
<evidence type="ECO:0000313" key="5">
    <source>
        <dbReference type="Proteomes" id="UP001344632"/>
    </source>
</evidence>
<name>A0ABU6GPD6_9BACL</name>
<feature type="transmembrane region" description="Helical" evidence="2">
    <location>
        <begin position="80"/>
        <end position="98"/>
    </location>
</feature>
<dbReference type="CDD" id="cd12797">
    <property type="entry name" value="M23_peptidase"/>
    <property type="match status" value="1"/>
</dbReference>
<reference evidence="4 5" key="1">
    <citation type="submission" date="2023-03" db="EMBL/GenBank/DDBJ databases">
        <title>Bacillus Genome Sequencing.</title>
        <authorList>
            <person name="Dunlap C."/>
        </authorList>
    </citation>
    <scope>NUCLEOTIDE SEQUENCE [LARGE SCALE GENOMIC DNA]</scope>
    <source>
        <strain evidence="4 5">BD-525</strain>
    </source>
</reference>
<dbReference type="Gene3D" id="2.70.70.10">
    <property type="entry name" value="Glucose Permease (Domain IIA)"/>
    <property type="match status" value="1"/>
</dbReference>
<dbReference type="SUPFAM" id="SSF51261">
    <property type="entry name" value="Duplicated hybrid motif"/>
    <property type="match status" value="1"/>
</dbReference>
<keyword evidence="2" id="KW-0812">Transmembrane</keyword>
<keyword evidence="2" id="KW-0472">Membrane</keyword>
<feature type="region of interest" description="Disordered" evidence="1">
    <location>
        <begin position="25"/>
        <end position="56"/>
    </location>
</feature>
<protein>
    <submittedName>
        <fullName evidence="4">M23 family metallopeptidase</fullName>
    </submittedName>
</protein>
<gene>
    <name evidence="4" type="ORF">P4H66_17290</name>
</gene>
<accession>A0ABU6GPD6</accession>
<evidence type="ECO:0000256" key="2">
    <source>
        <dbReference type="SAM" id="Phobius"/>
    </source>
</evidence>